<dbReference type="Pfam" id="PF21746">
    <property type="entry name" value="DUF6869"/>
    <property type="match status" value="1"/>
</dbReference>
<dbReference type="InterPro" id="IPR049221">
    <property type="entry name" value="DUF6869"/>
</dbReference>
<protein>
    <submittedName>
        <fullName evidence="2">DUF6869 domain-containing protein</fullName>
    </submittedName>
</protein>
<name>A0AAU8LT65_9BACT</name>
<accession>A0AAU8LT65</accession>
<feature type="domain" description="DUF6869" evidence="1">
    <location>
        <begin position="30"/>
        <end position="115"/>
    </location>
</feature>
<reference evidence="2" key="1">
    <citation type="journal article" date="2024" name="Syst. Appl. Microbiol.">
        <title>First single-strain enrichments of Electrothrix cable bacteria, description of E. aestuarii sp. nov. and E. rattekaaiensis sp. nov., and proposal of a cable bacteria taxonomy following the rules of the SeqCode.</title>
        <authorList>
            <person name="Plum-Jensen L.E."/>
            <person name="Schramm A."/>
            <person name="Marshall I.P.G."/>
        </authorList>
    </citation>
    <scope>NUCLEOTIDE SEQUENCE</scope>
    <source>
        <strain evidence="2">Rat1</strain>
    </source>
</reference>
<dbReference type="KEGG" id="eaj:Q3M24_17645"/>
<evidence type="ECO:0000313" key="2">
    <source>
        <dbReference type="EMBL" id="XCN72115.1"/>
    </source>
</evidence>
<proteinExistence type="predicted"/>
<dbReference type="EMBL" id="CP159373">
    <property type="protein sequence ID" value="XCN72115.1"/>
    <property type="molecule type" value="Genomic_DNA"/>
</dbReference>
<sequence>MTDQEFAEMFWREYNEDDMQKTAQANDSTNCQAAVLVDNLVNSAPQRAFELLVTIIDSCKDNDGLAYIAAGPLENLFVYHGYEIINTVMEKADENEKLQLALSGVWLDEQDDAIFPHWLELMKRYNFVGDNPRPTLA</sequence>
<gene>
    <name evidence="2" type="ORF">Q3M24_17645</name>
</gene>
<dbReference type="AlphaFoldDB" id="A0AAU8LT65"/>
<evidence type="ECO:0000259" key="1">
    <source>
        <dbReference type="Pfam" id="PF21746"/>
    </source>
</evidence>
<organism evidence="2">
    <name type="scientific">Candidatus Electrothrix aestuarii</name>
    <dbReference type="NCBI Taxonomy" id="3062594"/>
    <lineage>
        <taxon>Bacteria</taxon>
        <taxon>Pseudomonadati</taxon>
        <taxon>Thermodesulfobacteriota</taxon>
        <taxon>Desulfobulbia</taxon>
        <taxon>Desulfobulbales</taxon>
        <taxon>Desulfobulbaceae</taxon>
        <taxon>Candidatus Electrothrix</taxon>
    </lineage>
</organism>
<reference evidence="2" key="2">
    <citation type="submission" date="2024-06" db="EMBL/GenBank/DDBJ databases">
        <authorList>
            <person name="Plum-Jensen L.E."/>
            <person name="Schramm A."/>
            <person name="Marshall I.P.G."/>
        </authorList>
    </citation>
    <scope>NUCLEOTIDE SEQUENCE</scope>
    <source>
        <strain evidence="2">Rat1</strain>
    </source>
</reference>